<sequence>MCGFMKFHPGGEDWLLATQGTDCTESFQTHHLDFNYVQEVLKKYEVAGLADNEPSRLSFKEDDFYCTLRKRVFEKVGKNHGPTQEMVNCIAFFTILWFLSFLLVCYLKTIWSAILSGWLMLPIWGIGHNFFHQKDTPLRFILNITLTSSHEWRQSHAISHHHYPNSRLDAEVLGPESLFIYFCTSQKRSFVYKRLILFFLFPICSITFPIFFIKNLIFMALRLQAFRWEYYIPLLELLFLYISSGSLLSSTYLFLAMHCTFSLMFIFITWTAHHDQDQWHDGDPLSGADRDFGRFIISSTTDQSIDISLLLSLLLFSGLNDHRIHHLFPTIDRSRFNEIRTIYENTCMEFGIKTKEKPFYQLFIGWMSRLVMHTK</sequence>
<dbReference type="InterPro" id="IPR001199">
    <property type="entry name" value="Cyt_B5-like_heme/steroid-bd"/>
</dbReference>
<dbReference type="InterPro" id="IPR036400">
    <property type="entry name" value="Cyt_B5-like_heme/steroid_sf"/>
</dbReference>
<evidence type="ECO:0000259" key="5">
    <source>
        <dbReference type="PROSITE" id="PS50255"/>
    </source>
</evidence>
<dbReference type="SUPFAM" id="SSF55856">
    <property type="entry name" value="Cytochrome b5-like heme/steroid binding domain"/>
    <property type="match status" value="1"/>
</dbReference>
<dbReference type="PANTHER" id="PTHR16740">
    <property type="entry name" value="CYTOCHROME B5-RELATED PROTEIN-RELATED"/>
    <property type="match status" value="1"/>
</dbReference>
<feature type="transmembrane region" description="Helical" evidence="4">
    <location>
        <begin position="195"/>
        <end position="218"/>
    </location>
</feature>
<dbReference type="GO" id="GO:0020037">
    <property type="term" value="F:heme binding"/>
    <property type="evidence" value="ECO:0007669"/>
    <property type="project" value="UniProtKB-UniRule"/>
</dbReference>
<evidence type="ECO:0000256" key="1">
    <source>
        <dbReference type="ARBA" id="ARBA00022617"/>
    </source>
</evidence>
<keyword evidence="3 4" id="KW-0408">Iron</keyword>
<feature type="domain" description="Cytochrome b5 heme-binding" evidence="5">
    <location>
        <begin position="1"/>
        <end position="50"/>
    </location>
</feature>
<evidence type="ECO:0000256" key="4">
    <source>
        <dbReference type="RuleBase" id="RU362121"/>
    </source>
</evidence>
<name>A0A6B2L6R9_9EUKA</name>
<protein>
    <recommendedName>
        <fullName evidence="5">Cytochrome b5 heme-binding domain-containing protein</fullName>
    </recommendedName>
</protein>
<feature type="transmembrane region" description="Helical" evidence="4">
    <location>
        <begin position="86"/>
        <end position="104"/>
    </location>
</feature>
<keyword evidence="4" id="KW-1133">Transmembrane helix</keyword>
<proteinExistence type="inferred from homology"/>
<dbReference type="PROSITE" id="PS00191">
    <property type="entry name" value="CYTOCHROME_B5_1"/>
    <property type="match status" value="1"/>
</dbReference>
<accession>A0A6B2L6R9</accession>
<keyword evidence="2 4" id="KW-0479">Metal-binding</keyword>
<evidence type="ECO:0000256" key="3">
    <source>
        <dbReference type="ARBA" id="ARBA00023004"/>
    </source>
</evidence>
<dbReference type="GO" id="GO:0046872">
    <property type="term" value="F:metal ion binding"/>
    <property type="evidence" value="ECO:0007669"/>
    <property type="project" value="UniProtKB-UniRule"/>
</dbReference>
<dbReference type="PROSITE" id="PS50255">
    <property type="entry name" value="CYTOCHROME_B5_2"/>
    <property type="match status" value="1"/>
</dbReference>
<dbReference type="InterPro" id="IPR018506">
    <property type="entry name" value="Cyt_B5_heme-BS"/>
</dbReference>
<dbReference type="Gene3D" id="3.10.120.10">
    <property type="entry name" value="Cytochrome b5-like heme/steroid binding domain"/>
    <property type="match status" value="1"/>
</dbReference>
<feature type="transmembrane region" description="Helical" evidence="4">
    <location>
        <begin position="110"/>
        <end position="131"/>
    </location>
</feature>
<keyword evidence="4" id="KW-0812">Transmembrane</keyword>
<dbReference type="Pfam" id="PF00173">
    <property type="entry name" value="Cyt-b5"/>
    <property type="match status" value="1"/>
</dbReference>
<dbReference type="PANTHER" id="PTHR16740:SF1">
    <property type="entry name" value="CYTOCHROME B5-RELATED PROTEIN-RELATED"/>
    <property type="match status" value="1"/>
</dbReference>
<dbReference type="InterPro" id="IPR005804">
    <property type="entry name" value="FA_desaturase_dom"/>
</dbReference>
<dbReference type="InterPro" id="IPR053100">
    <property type="entry name" value="Cytochrome_b5-related"/>
</dbReference>
<comment type="similarity">
    <text evidence="4">Belongs to the cytochrome b5 family.</text>
</comment>
<comment type="caution">
    <text evidence="4">Lacks conserved residue(s) required for the propagation of feature annotation.</text>
</comment>
<dbReference type="GO" id="GO:0006629">
    <property type="term" value="P:lipid metabolic process"/>
    <property type="evidence" value="ECO:0007669"/>
    <property type="project" value="InterPro"/>
</dbReference>
<keyword evidence="4" id="KW-0472">Membrane</keyword>
<reference evidence="6" key="1">
    <citation type="journal article" date="2020" name="J. Eukaryot. Microbiol.">
        <title>De novo Sequencing, Assembly and Annotation of the Transcriptome for the Free-Living Testate Amoeba Arcella intermedia.</title>
        <authorList>
            <person name="Ribeiro G.M."/>
            <person name="Porfirio-Sousa A.L."/>
            <person name="Maurer-Alcala X.X."/>
            <person name="Katz L.A."/>
            <person name="Lahr D.J.G."/>
        </authorList>
    </citation>
    <scope>NUCLEOTIDE SEQUENCE</scope>
</reference>
<dbReference type="Pfam" id="PF00487">
    <property type="entry name" value="FA_desaturase"/>
    <property type="match status" value="1"/>
</dbReference>
<evidence type="ECO:0000256" key="2">
    <source>
        <dbReference type="ARBA" id="ARBA00022723"/>
    </source>
</evidence>
<dbReference type="EMBL" id="GIBP01003700">
    <property type="protein sequence ID" value="NDV32669.1"/>
    <property type="molecule type" value="Transcribed_RNA"/>
</dbReference>
<keyword evidence="1 4" id="KW-0349">Heme</keyword>
<dbReference type="AlphaFoldDB" id="A0A6B2L6R9"/>
<feature type="transmembrane region" description="Helical" evidence="4">
    <location>
        <begin position="230"/>
        <end position="248"/>
    </location>
</feature>
<evidence type="ECO:0000313" key="6">
    <source>
        <dbReference type="EMBL" id="NDV32669.1"/>
    </source>
</evidence>
<organism evidence="6">
    <name type="scientific">Arcella intermedia</name>
    <dbReference type="NCBI Taxonomy" id="1963864"/>
    <lineage>
        <taxon>Eukaryota</taxon>
        <taxon>Amoebozoa</taxon>
        <taxon>Tubulinea</taxon>
        <taxon>Elardia</taxon>
        <taxon>Arcellinida</taxon>
        <taxon>Sphaerothecina</taxon>
        <taxon>Arcellidae</taxon>
        <taxon>Arcella</taxon>
    </lineage>
</organism>